<comment type="caution">
    <text evidence="1">The sequence shown here is derived from an EMBL/GenBank/DDBJ whole genome shotgun (WGS) entry which is preliminary data.</text>
</comment>
<feature type="non-terminal residue" evidence="1">
    <location>
        <position position="210"/>
    </location>
</feature>
<protein>
    <submittedName>
        <fullName evidence="1">30230_t:CDS:1</fullName>
    </submittedName>
</protein>
<gene>
    <name evidence="1" type="ORF">RPERSI_LOCUS19838</name>
</gene>
<organism evidence="1 2">
    <name type="scientific">Racocetra persica</name>
    <dbReference type="NCBI Taxonomy" id="160502"/>
    <lineage>
        <taxon>Eukaryota</taxon>
        <taxon>Fungi</taxon>
        <taxon>Fungi incertae sedis</taxon>
        <taxon>Mucoromycota</taxon>
        <taxon>Glomeromycotina</taxon>
        <taxon>Glomeromycetes</taxon>
        <taxon>Diversisporales</taxon>
        <taxon>Gigasporaceae</taxon>
        <taxon>Racocetra</taxon>
    </lineage>
</organism>
<name>A0ACA9RJ09_9GLOM</name>
<feature type="non-terminal residue" evidence="1">
    <location>
        <position position="1"/>
    </location>
</feature>
<reference evidence="1" key="1">
    <citation type="submission" date="2021-06" db="EMBL/GenBank/DDBJ databases">
        <authorList>
            <person name="Kallberg Y."/>
            <person name="Tangrot J."/>
            <person name="Rosling A."/>
        </authorList>
    </citation>
    <scope>NUCLEOTIDE SEQUENCE</scope>
    <source>
        <strain evidence="1">MA461A</strain>
    </source>
</reference>
<evidence type="ECO:0000313" key="2">
    <source>
        <dbReference type="Proteomes" id="UP000789920"/>
    </source>
</evidence>
<sequence>GIRTIEYKNSGCQRSRMESCWIEFKILHSTLADTSGFKEHAFGKCTKTRIPLTVNLKTLGAQTNVLDFIEEVNTHIWTGDYINEVQVTNHVNYNPYEWMPVYNPYEWMPAYNPYEWMPVYNPYEWIPVYNPYNLQIQVIEDNIEAGYNIPYKLYCRDELQTLNSSQTNTSNLKTDVIECNTEEVYNFKPCRVELQKFGGSQINSSDLKIK</sequence>
<evidence type="ECO:0000313" key="1">
    <source>
        <dbReference type="EMBL" id="CAG8794809.1"/>
    </source>
</evidence>
<accession>A0ACA9RJ09</accession>
<dbReference type="EMBL" id="CAJVQC010054944">
    <property type="protein sequence ID" value="CAG8794809.1"/>
    <property type="molecule type" value="Genomic_DNA"/>
</dbReference>
<keyword evidence="2" id="KW-1185">Reference proteome</keyword>
<dbReference type="Proteomes" id="UP000789920">
    <property type="component" value="Unassembled WGS sequence"/>
</dbReference>
<proteinExistence type="predicted"/>